<gene>
    <name evidence="1" type="ORF">K443DRAFT_678216</name>
</gene>
<keyword evidence="2" id="KW-1185">Reference proteome</keyword>
<sequence length="65" mass="7263">MRDTLTDLVDSEDAWEVAHAPESTSPFHLAETNTPHIHSGFTGTLNRQFLGTTTHQRHVRPLVKG</sequence>
<dbReference type="HOGENOM" id="CLU_2850072_0_0_1"/>
<dbReference type="Proteomes" id="UP000054477">
    <property type="component" value="Unassembled WGS sequence"/>
</dbReference>
<proteinExistence type="predicted"/>
<reference evidence="2" key="2">
    <citation type="submission" date="2015-01" db="EMBL/GenBank/DDBJ databases">
        <title>Evolutionary Origins and Diversification of the Mycorrhizal Mutualists.</title>
        <authorList>
            <consortium name="DOE Joint Genome Institute"/>
            <consortium name="Mycorrhizal Genomics Consortium"/>
            <person name="Kohler A."/>
            <person name="Kuo A."/>
            <person name="Nagy L.G."/>
            <person name="Floudas D."/>
            <person name="Copeland A."/>
            <person name="Barry K.W."/>
            <person name="Cichocki N."/>
            <person name="Veneault-Fourrey C."/>
            <person name="LaButti K."/>
            <person name="Lindquist E.A."/>
            <person name="Lipzen A."/>
            <person name="Lundell T."/>
            <person name="Morin E."/>
            <person name="Murat C."/>
            <person name="Riley R."/>
            <person name="Ohm R."/>
            <person name="Sun H."/>
            <person name="Tunlid A."/>
            <person name="Henrissat B."/>
            <person name="Grigoriev I.V."/>
            <person name="Hibbett D.S."/>
            <person name="Martin F."/>
        </authorList>
    </citation>
    <scope>NUCLEOTIDE SEQUENCE [LARGE SCALE GENOMIC DNA]</scope>
    <source>
        <strain evidence="2">LaAM-08-1</strain>
    </source>
</reference>
<evidence type="ECO:0000313" key="2">
    <source>
        <dbReference type="Proteomes" id="UP000054477"/>
    </source>
</evidence>
<accession>A0A0C9WSA6</accession>
<organism evidence="1 2">
    <name type="scientific">Laccaria amethystina LaAM-08-1</name>
    <dbReference type="NCBI Taxonomy" id="1095629"/>
    <lineage>
        <taxon>Eukaryota</taxon>
        <taxon>Fungi</taxon>
        <taxon>Dikarya</taxon>
        <taxon>Basidiomycota</taxon>
        <taxon>Agaricomycotina</taxon>
        <taxon>Agaricomycetes</taxon>
        <taxon>Agaricomycetidae</taxon>
        <taxon>Agaricales</taxon>
        <taxon>Agaricineae</taxon>
        <taxon>Hydnangiaceae</taxon>
        <taxon>Laccaria</taxon>
    </lineage>
</organism>
<dbReference type="AlphaFoldDB" id="A0A0C9WSA6"/>
<protein>
    <submittedName>
        <fullName evidence="1">Uncharacterized protein</fullName>
    </submittedName>
</protein>
<reference evidence="1 2" key="1">
    <citation type="submission" date="2014-04" db="EMBL/GenBank/DDBJ databases">
        <authorList>
            <consortium name="DOE Joint Genome Institute"/>
            <person name="Kuo A."/>
            <person name="Kohler A."/>
            <person name="Nagy L.G."/>
            <person name="Floudas D."/>
            <person name="Copeland A."/>
            <person name="Barry K.W."/>
            <person name="Cichocki N."/>
            <person name="Veneault-Fourrey C."/>
            <person name="LaButti K."/>
            <person name="Lindquist E.A."/>
            <person name="Lipzen A."/>
            <person name="Lundell T."/>
            <person name="Morin E."/>
            <person name="Murat C."/>
            <person name="Sun H."/>
            <person name="Tunlid A."/>
            <person name="Henrissat B."/>
            <person name="Grigoriev I.V."/>
            <person name="Hibbett D.S."/>
            <person name="Martin F."/>
            <person name="Nordberg H.P."/>
            <person name="Cantor M.N."/>
            <person name="Hua S.X."/>
        </authorList>
    </citation>
    <scope>NUCLEOTIDE SEQUENCE [LARGE SCALE GENOMIC DNA]</scope>
    <source>
        <strain evidence="1 2">LaAM-08-1</strain>
    </source>
</reference>
<name>A0A0C9WSA6_9AGAR</name>
<evidence type="ECO:0000313" key="1">
    <source>
        <dbReference type="EMBL" id="KIK01675.1"/>
    </source>
</evidence>
<dbReference type="EMBL" id="KN838603">
    <property type="protein sequence ID" value="KIK01675.1"/>
    <property type="molecule type" value="Genomic_DNA"/>
</dbReference>